<name>A0AAW6E0A3_9FIRM</name>
<accession>A0AAW6E0A3</accession>
<proteinExistence type="predicted"/>
<dbReference type="PANTHER" id="PTHR31302:SF0">
    <property type="entry name" value="TRANSMEMBRANE PROTEIN WITH METALLOPHOSPHOESTERASE DOMAIN"/>
    <property type="match status" value="1"/>
</dbReference>
<evidence type="ECO:0000313" key="4">
    <source>
        <dbReference type="Proteomes" id="UP001211421"/>
    </source>
</evidence>
<dbReference type="InterPro" id="IPR051158">
    <property type="entry name" value="Metallophosphoesterase_sf"/>
</dbReference>
<sequence length="396" mass="44625">MIFLFLLPFYLGVSSYMMFRFFYWMKHCNHRFNWLRFKVPFAVVYLFMALSPVIAFLLPKSAVAIVIRRISTYWIGIMLYSLLYVVLFDLLRLIAKHTKLKNTLLFSRGSVISIGSVVVACAVATCLYGIFNARNIKVNEYSVTVNKSCGSDKHLKAVLVADLHMGYAIGVDHITNMVEKINQQDADIVIIAGDIFDNSYDGMDDPEGIKAQLRSIKSKYGVYAVYGNHDIDEKILMGFTFDWGGKQLHNEKMTNFMKECNIKLINDESVLINDEFYLVGRRDTDKPGTEDGTRAEISELTKDLDKTKPIFVLSHEPDELQKTADAGADIDFSGHTHDGQLFPGNLTIGLFWENPCGMIKKDNMYSIVTSGVGVYGTFMRVGTDAEICSVDIDFAG</sequence>
<dbReference type="Gene3D" id="3.60.21.10">
    <property type="match status" value="1"/>
</dbReference>
<dbReference type="PANTHER" id="PTHR31302">
    <property type="entry name" value="TRANSMEMBRANE PROTEIN WITH METALLOPHOSPHOESTERASE DOMAIN-RELATED"/>
    <property type="match status" value="1"/>
</dbReference>
<gene>
    <name evidence="3" type="ORF">PNV70_10680</name>
</gene>
<keyword evidence="1" id="KW-0812">Transmembrane</keyword>
<dbReference type="Proteomes" id="UP001211421">
    <property type="component" value="Unassembled WGS sequence"/>
</dbReference>
<feature type="transmembrane region" description="Helical" evidence="1">
    <location>
        <begin position="37"/>
        <end position="58"/>
    </location>
</feature>
<dbReference type="Pfam" id="PF00149">
    <property type="entry name" value="Metallophos"/>
    <property type="match status" value="1"/>
</dbReference>
<protein>
    <submittedName>
        <fullName evidence="3">Metallophosphoesterase</fullName>
    </submittedName>
</protein>
<dbReference type="RefSeq" id="WP_195551849.1">
    <property type="nucleotide sequence ID" value="NZ_CAKVXH010000003.1"/>
</dbReference>
<dbReference type="SUPFAM" id="SSF56300">
    <property type="entry name" value="Metallo-dependent phosphatases"/>
    <property type="match status" value="1"/>
</dbReference>
<dbReference type="GO" id="GO:0016787">
    <property type="term" value="F:hydrolase activity"/>
    <property type="evidence" value="ECO:0007669"/>
    <property type="project" value="InterPro"/>
</dbReference>
<evidence type="ECO:0000256" key="1">
    <source>
        <dbReference type="SAM" id="Phobius"/>
    </source>
</evidence>
<dbReference type="EMBL" id="JAQMLS010000007">
    <property type="protein sequence ID" value="MDB8742527.1"/>
    <property type="molecule type" value="Genomic_DNA"/>
</dbReference>
<feature type="domain" description="Calcineurin-like phosphoesterase" evidence="2">
    <location>
        <begin position="156"/>
        <end position="338"/>
    </location>
</feature>
<feature type="transmembrane region" description="Helical" evidence="1">
    <location>
        <begin position="111"/>
        <end position="131"/>
    </location>
</feature>
<evidence type="ECO:0000313" key="3">
    <source>
        <dbReference type="EMBL" id="MDB8742527.1"/>
    </source>
</evidence>
<keyword evidence="1" id="KW-0472">Membrane</keyword>
<organism evidence="3 4">
    <name type="scientific">Ruminococcus bicirculans</name>
    <name type="common">ex Wegman et al. 2014</name>
    <dbReference type="NCBI Taxonomy" id="1160721"/>
    <lineage>
        <taxon>Bacteria</taxon>
        <taxon>Bacillati</taxon>
        <taxon>Bacillota</taxon>
        <taxon>Clostridia</taxon>
        <taxon>Eubacteriales</taxon>
        <taxon>Oscillospiraceae</taxon>
        <taxon>Ruminococcus</taxon>
    </lineage>
</organism>
<dbReference type="InterPro" id="IPR004843">
    <property type="entry name" value="Calcineurin-like_PHP"/>
</dbReference>
<feature type="transmembrane region" description="Helical" evidence="1">
    <location>
        <begin position="6"/>
        <end position="25"/>
    </location>
</feature>
<dbReference type="AlphaFoldDB" id="A0AAW6E0A3"/>
<comment type="caution">
    <text evidence="3">The sequence shown here is derived from an EMBL/GenBank/DDBJ whole genome shotgun (WGS) entry which is preliminary data.</text>
</comment>
<dbReference type="InterPro" id="IPR029052">
    <property type="entry name" value="Metallo-depent_PP-like"/>
</dbReference>
<feature type="transmembrane region" description="Helical" evidence="1">
    <location>
        <begin position="70"/>
        <end position="91"/>
    </location>
</feature>
<reference evidence="3" key="1">
    <citation type="submission" date="2023-01" db="EMBL/GenBank/DDBJ databases">
        <title>Human gut microbiome strain richness.</title>
        <authorList>
            <person name="Chen-Liaw A."/>
        </authorList>
    </citation>
    <scope>NUCLEOTIDE SEQUENCE</scope>
    <source>
        <strain evidence="3">D59st1_B8_D59t2_181005</strain>
    </source>
</reference>
<evidence type="ECO:0000259" key="2">
    <source>
        <dbReference type="Pfam" id="PF00149"/>
    </source>
</evidence>
<keyword evidence="1" id="KW-1133">Transmembrane helix</keyword>